<protein>
    <submittedName>
        <fullName evidence="8">EAL domain-containing protein</fullName>
    </submittedName>
</protein>
<dbReference type="InterPro" id="IPR001633">
    <property type="entry name" value="EAL_dom"/>
</dbReference>
<evidence type="ECO:0000259" key="5">
    <source>
        <dbReference type="PROSITE" id="PS50883"/>
    </source>
</evidence>
<evidence type="ECO:0000259" key="6">
    <source>
        <dbReference type="PROSITE" id="PS50885"/>
    </source>
</evidence>
<dbReference type="FunFam" id="3.20.20.450:FF:000001">
    <property type="entry name" value="Cyclic di-GMP phosphodiesterase yahA"/>
    <property type="match status" value="1"/>
</dbReference>
<dbReference type="InterPro" id="IPR003660">
    <property type="entry name" value="HAMP_dom"/>
</dbReference>
<organism evidence="8 9">
    <name type="scientific">Paenibacillus cremeus</name>
    <dbReference type="NCBI Taxonomy" id="2163881"/>
    <lineage>
        <taxon>Bacteria</taxon>
        <taxon>Bacillati</taxon>
        <taxon>Bacillota</taxon>
        <taxon>Bacilli</taxon>
        <taxon>Bacillales</taxon>
        <taxon>Paenibacillaceae</taxon>
        <taxon>Paenibacillus</taxon>
    </lineage>
</organism>
<feature type="domain" description="HAMP" evidence="6">
    <location>
        <begin position="351"/>
        <end position="403"/>
    </location>
</feature>
<dbReference type="Pfam" id="PF00990">
    <property type="entry name" value="GGDEF"/>
    <property type="match status" value="1"/>
</dbReference>
<dbReference type="EMBL" id="VNJI01000005">
    <property type="protein sequence ID" value="TVY11047.1"/>
    <property type="molecule type" value="Genomic_DNA"/>
</dbReference>
<sequence>MYLSLKKKLSIIFSFVVTVILIVNNVVNYYFTENLLRTDQEKQTEVLAKIIGTSIERSQYGAQYVEDLIGEKLRVAAIVAQYALDPDINKVSNDDLVEVANKIGVSHITLMTRVGDDIKGVKSSDPKERDMSTKDWKYWFTAFNQLLDKGNVSISEGQKLKNYWSGPMNTSYTDPNHVDKWGYYYDGTTNYIINPYVRDEQIINFKNQVGAESILEQTKKNNDTILEITGFNPKTFGKPPIYTEIEGVKYIDYVNQEIQFGKYTFQDKNRDLASITEAMETGKLVSYIATVNNKKVLKSFISINSETPYVIGIVNDYNIIQNVLNKQLYNNLIISLIVITVVLLISFVLATYIVRPLNLILRKVGEIANGNFGAKVSINRNDEFGLLANQVNIMSHNLESYTTELKNKNAEIEYHAYHDYLTGLPNRRSFITSLQDRLESNDGSSRFAVIFVDLDRFKFVNDTFGHSVGDLLLKAVAERISEEIAGHGTVSRTGGDEFILEILHQTREDVAQVAQNILTKLSKPFICEGNELFVTPSLGISLFPEHGKAAETLVNNADIAMYRAKEQGRNNYQFFAYEMNEVISKRVKLEKRLRTALDNNEILLHYQPQIDLRTGRITGNEALVRWNQPEMGLISPMEFIPIAEETGMIVPIGEWVLRRACEQNVTWQKQGHYPMKVSVNLSARQFLQKNFIENVQLILKETGLDPTLLELEITESIAMHNEEYVIAKLNALRSLGIRIAIDDFGTGYSSLSYIKKLPINTLKIDKSFLFDIKNDSDNEEITSTIIAMAQSMKLQVIAEGVETKEQLKFLQQRKCDEAQGYLFSKPLAAEALEQLFAHQEVAVGLVTE</sequence>
<evidence type="ECO:0000256" key="3">
    <source>
        <dbReference type="ARBA" id="ARBA00023136"/>
    </source>
</evidence>
<dbReference type="SUPFAM" id="SSF158472">
    <property type="entry name" value="HAMP domain-like"/>
    <property type="match status" value="1"/>
</dbReference>
<feature type="domain" description="EAL" evidence="5">
    <location>
        <begin position="586"/>
        <end position="840"/>
    </location>
</feature>
<keyword evidence="2" id="KW-1003">Cell membrane</keyword>
<keyword evidence="3 4" id="KW-0472">Membrane</keyword>
<dbReference type="Pfam" id="PF00563">
    <property type="entry name" value="EAL"/>
    <property type="match status" value="1"/>
</dbReference>
<name>A0A559KFZ5_9BACL</name>
<dbReference type="NCBIfam" id="TIGR00254">
    <property type="entry name" value="GGDEF"/>
    <property type="match status" value="1"/>
</dbReference>
<evidence type="ECO:0000259" key="7">
    <source>
        <dbReference type="PROSITE" id="PS50887"/>
    </source>
</evidence>
<evidence type="ECO:0000313" key="9">
    <source>
        <dbReference type="Proteomes" id="UP000317036"/>
    </source>
</evidence>
<evidence type="ECO:0000313" key="8">
    <source>
        <dbReference type="EMBL" id="TVY11047.1"/>
    </source>
</evidence>
<dbReference type="CDD" id="cd01949">
    <property type="entry name" value="GGDEF"/>
    <property type="match status" value="1"/>
</dbReference>
<dbReference type="PROSITE" id="PS50887">
    <property type="entry name" value="GGDEF"/>
    <property type="match status" value="1"/>
</dbReference>
<keyword evidence="4" id="KW-0812">Transmembrane</keyword>
<dbReference type="OrthoDB" id="9762141at2"/>
<keyword evidence="4" id="KW-1133">Transmembrane helix</keyword>
<feature type="transmembrane region" description="Helical" evidence="4">
    <location>
        <begin position="12"/>
        <end position="31"/>
    </location>
</feature>
<dbReference type="InterPro" id="IPR043128">
    <property type="entry name" value="Rev_trsase/Diguanyl_cyclase"/>
</dbReference>
<dbReference type="PANTHER" id="PTHR44757">
    <property type="entry name" value="DIGUANYLATE CYCLASE DGCP"/>
    <property type="match status" value="1"/>
</dbReference>
<gene>
    <name evidence="8" type="ORF">FPZ49_05255</name>
</gene>
<dbReference type="PANTHER" id="PTHR44757:SF2">
    <property type="entry name" value="BIOFILM ARCHITECTURE MAINTENANCE PROTEIN MBAA"/>
    <property type="match status" value="1"/>
</dbReference>
<dbReference type="Gene3D" id="3.30.70.270">
    <property type="match status" value="1"/>
</dbReference>
<dbReference type="SUPFAM" id="SSF141868">
    <property type="entry name" value="EAL domain-like"/>
    <property type="match status" value="1"/>
</dbReference>
<dbReference type="GO" id="GO:0007165">
    <property type="term" value="P:signal transduction"/>
    <property type="evidence" value="ECO:0007669"/>
    <property type="project" value="InterPro"/>
</dbReference>
<dbReference type="PROSITE" id="PS50883">
    <property type="entry name" value="EAL"/>
    <property type="match status" value="1"/>
</dbReference>
<dbReference type="GO" id="GO:0005886">
    <property type="term" value="C:plasma membrane"/>
    <property type="evidence" value="ECO:0007669"/>
    <property type="project" value="UniProtKB-SubCell"/>
</dbReference>
<accession>A0A559KFZ5</accession>
<evidence type="ECO:0000256" key="2">
    <source>
        <dbReference type="ARBA" id="ARBA00022475"/>
    </source>
</evidence>
<keyword evidence="9" id="KW-1185">Reference proteome</keyword>
<comment type="subcellular location">
    <subcellularLocation>
        <location evidence="1">Cell membrane</location>
    </subcellularLocation>
</comment>
<dbReference type="Pfam" id="PF00672">
    <property type="entry name" value="HAMP"/>
    <property type="match status" value="1"/>
</dbReference>
<dbReference type="InterPro" id="IPR035919">
    <property type="entry name" value="EAL_sf"/>
</dbReference>
<evidence type="ECO:0000256" key="1">
    <source>
        <dbReference type="ARBA" id="ARBA00004236"/>
    </source>
</evidence>
<dbReference type="Gene3D" id="3.20.20.450">
    <property type="entry name" value="EAL domain"/>
    <property type="match status" value="1"/>
</dbReference>
<dbReference type="InterPro" id="IPR000160">
    <property type="entry name" value="GGDEF_dom"/>
</dbReference>
<dbReference type="SMART" id="SM00267">
    <property type="entry name" value="GGDEF"/>
    <property type="match status" value="1"/>
</dbReference>
<dbReference type="CDD" id="cd06225">
    <property type="entry name" value="HAMP"/>
    <property type="match status" value="1"/>
</dbReference>
<proteinExistence type="predicted"/>
<feature type="domain" description="GGDEF" evidence="7">
    <location>
        <begin position="445"/>
        <end position="577"/>
    </location>
</feature>
<dbReference type="InterPro" id="IPR052155">
    <property type="entry name" value="Biofilm_reg_signaling"/>
</dbReference>
<dbReference type="Proteomes" id="UP000317036">
    <property type="component" value="Unassembled WGS sequence"/>
</dbReference>
<dbReference type="SMART" id="SM00052">
    <property type="entry name" value="EAL"/>
    <property type="match status" value="1"/>
</dbReference>
<reference evidence="8 9" key="1">
    <citation type="submission" date="2019-07" db="EMBL/GenBank/DDBJ databases">
        <authorList>
            <person name="Kim J."/>
        </authorList>
    </citation>
    <scope>NUCLEOTIDE SEQUENCE [LARGE SCALE GENOMIC DNA]</scope>
    <source>
        <strain evidence="8 9">JC52</strain>
    </source>
</reference>
<dbReference type="AlphaFoldDB" id="A0A559KFZ5"/>
<dbReference type="SUPFAM" id="SSF55073">
    <property type="entry name" value="Nucleotide cyclase"/>
    <property type="match status" value="1"/>
</dbReference>
<dbReference type="PROSITE" id="PS50885">
    <property type="entry name" value="HAMP"/>
    <property type="match status" value="1"/>
</dbReference>
<dbReference type="Gene3D" id="6.10.340.10">
    <property type="match status" value="1"/>
</dbReference>
<dbReference type="InterPro" id="IPR029787">
    <property type="entry name" value="Nucleotide_cyclase"/>
</dbReference>
<evidence type="ECO:0000256" key="4">
    <source>
        <dbReference type="SAM" id="Phobius"/>
    </source>
</evidence>
<feature type="transmembrane region" description="Helical" evidence="4">
    <location>
        <begin position="332"/>
        <end position="354"/>
    </location>
</feature>
<dbReference type="CDD" id="cd01948">
    <property type="entry name" value="EAL"/>
    <property type="match status" value="1"/>
</dbReference>
<comment type="caution">
    <text evidence="8">The sequence shown here is derived from an EMBL/GenBank/DDBJ whole genome shotgun (WGS) entry which is preliminary data.</text>
</comment>
<dbReference type="SMART" id="SM00304">
    <property type="entry name" value="HAMP"/>
    <property type="match status" value="1"/>
</dbReference>